<evidence type="ECO:0000313" key="6">
    <source>
        <dbReference type="Proteomes" id="UP000339690"/>
    </source>
</evidence>
<keyword evidence="6" id="KW-1185">Reference proteome</keyword>
<reference evidence="5 6" key="1">
    <citation type="submission" date="2019-11" db="EMBL/GenBank/DDBJ databases">
        <title>Gracilibacillus salitolerans sp. nov., a moderate halophile isolated from a saline soil in northwest China.</title>
        <authorList>
            <person name="Gan L."/>
        </authorList>
    </citation>
    <scope>NUCLEOTIDE SEQUENCE [LARGE SCALE GENOMIC DNA]</scope>
    <source>
        <strain evidence="5 6">SCU50</strain>
    </source>
</reference>
<dbReference type="EMBL" id="CP045915">
    <property type="protein sequence ID" value="QGH36917.1"/>
    <property type="molecule type" value="Genomic_DNA"/>
</dbReference>
<feature type="domain" description="Aerobactin siderophore biosynthesis IucA/IucC-like C-terminal" evidence="4">
    <location>
        <begin position="428"/>
        <end position="588"/>
    </location>
</feature>
<sequence>MVTTNTINFKRIAEQATMQSFLNCYLRETQNFKLYDQIPDELLTKITLHKKDQALIHCELAHLEINLYVPLVYWSDTGRHLFSFPIYYCNFGKNQKLFEVDYLLFVHLIMKELSMEYGGDGTVNQEELMLRVMLSRQNVETYIRERYPDTKYLYKMDMDFIDTEQALLFGHLMHPTPKSRQGIDESDAPLYSPELKGEFSLHYFRIHSSIVSQGTALEHTASEIVRNQVMEDSSISDELKQMASHTDENYELIPIHPWQAKFLMNKPKVKELMDKGLIESLGQHGRCYYPTSSLRTVYHPKTNYMIKFSLNVKITNSVRANKYMELERGVEVKKLVEGKIGQHLKEVHPNFQVITDPAFMTVNIDGEEESGFEVIFRENPFKQYNSLNATSLAAICQDTVEGHSSRLAVIIKQLAEKEGRTTEEVSLDWFRKYLDISLKPILWLFLNYGIAVEAHQQNSVIQLKNGYPDQFYYRDNQGYYYCESYHGRLNEILPGISEKSNTICSDRIADERLRYYFFLNHLFGLINAFGTGGLIDEKKLLAEVRIVLESIKVPKHSSSELIPSLLSHRKLPCKANLLTRFYDMDELTGSLETQSVYVEIDNPLHQKELVTDASK</sequence>
<evidence type="ECO:0000259" key="4">
    <source>
        <dbReference type="Pfam" id="PF06276"/>
    </source>
</evidence>
<dbReference type="AlphaFoldDB" id="A0A5Q2TS48"/>
<protein>
    <submittedName>
        <fullName evidence="5">IucA/IucC family siderophore biosynthesis protein</fullName>
    </submittedName>
</protein>
<dbReference type="InterPro" id="IPR037455">
    <property type="entry name" value="LucA/IucC-like"/>
</dbReference>
<dbReference type="RefSeq" id="WP_153792904.1">
    <property type="nucleotide sequence ID" value="NZ_CP045915.1"/>
</dbReference>
<name>A0A5Q2TS48_9BACI</name>
<evidence type="ECO:0000256" key="1">
    <source>
        <dbReference type="ARBA" id="ARBA00004924"/>
    </source>
</evidence>
<comment type="similarity">
    <text evidence="2">Belongs to the IucA/IucC family.</text>
</comment>
<dbReference type="Proteomes" id="UP000339690">
    <property type="component" value="Chromosome"/>
</dbReference>
<dbReference type="GO" id="GO:0016881">
    <property type="term" value="F:acid-amino acid ligase activity"/>
    <property type="evidence" value="ECO:0007669"/>
    <property type="project" value="UniProtKB-ARBA"/>
</dbReference>
<evidence type="ECO:0000313" key="5">
    <source>
        <dbReference type="EMBL" id="QGH36917.1"/>
    </source>
</evidence>
<evidence type="ECO:0000256" key="2">
    <source>
        <dbReference type="ARBA" id="ARBA00007832"/>
    </source>
</evidence>
<dbReference type="KEGG" id="grc:GI584_04180"/>
<dbReference type="Pfam" id="PF04183">
    <property type="entry name" value="IucA_IucC"/>
    <property type="match status" value="1"/>
</dbReference>
<dbReference type="InterPro" id="IPR007310">
    <property type="entry name" value="Aerobactin_biosyn_IucA/IucC_N"/>
</dbReference>
<gene>
    <name evidence="5" type="ORF">GI584_04180</name>
</gene>
<accession>A0A5Q2TS48</accession>
<dbReference type="PANTHER" id="PTHR34384:SF5">
    <property type="entry name" value="L-2,3-DIAMINOPROPANOATE--CITRATE LIGASE"/>
    <property type="match status" value="1"/>
</dbReference>
<dbReference type="PANTHER" id="PTHR34384">
    <property type="entry name" value="L-2,3-DIAMINOPROPANOATE--CITRATE LIGASE"/>
    <property type="match status" value="1"/>
</dbReference>
<dbReference type="Gene3D" id="1.10.510.40">
    <property type="match status" value="1"/>
</dbReference>
<feature type="domain" description="Aerobactin siderophore biosynthesis IucA/IucC N-terminal" evidence="3">
    <location>
        <begin position="159"/>
        <end position="397"/>
    </location>
</feature>
<dbReference type="Pfam" id="PF06276">
    <property type="entry name" value="FhuF"/>
    <property type="match status" value="1"/>
</dbReference>
<dbReference type="GO" id="GO:0019290">
    <property type="term" value="P:siderophore biosynthetic process"/>
    <property type="evidence" value="ECO:0007669"/>
    <property type="project" value="InterPro"/>
</dbReference>
<comment type="pathway">
    <text evidence="1">Siderophore biosynthesis.</text>
</comment>
<evidence type="ECO:0000259" key="3">
    <source>
        <dbReference type="Pfam" id="PF04183"/>
    </source>
</evidence>
<organism evidence="5 6">
    <name type="scientific">Gracilibacillus salitolerans</name>
    <dbReference type="NCBI Taxonomy" id="2663022"/>
    <lineage>
        <taxon>Bacteria</taxon>
        <taxon>Bacillati</taxon>
        <taxon>Bacillota</taxon>
        <taxon>Bacilli</taxon>
        <taxon>Bacillales</taxon>
        <taxon>Bacillaceae</taxon>
        <taxon>Gracilibacillus</taxon>
    </lineage>
</organism>
<dbReference type="InterPro" id="IPR022770">
    <property type="entry name" value="IucA/IucC-like_C"/>
</dbReference>
<proteinExistence type="inferred from homology"/>